<dbReference type="Proteomes" id="UP000821853">
    <property type="component" value="Unassembled WGS sequence"/>
</dbReference>
<comment type="caution">
    <text evidence="1">The sequence shown here is derived from an EMBL/GenBank/DDBJ whole genome shotgun (WGS) entry which is preliminary data.</text>
</comment>
<name>A0A9J6H5F9_HAELO</name>
<dbReference type="OrthoDB" id="10037266at2759"/>
<dbReference type="AlphaFoldDB" id="A0A9J6H5F9"/>
<keyword evidence="2" id="KW-1185">Reference proteome</keyword>
<accession>A0A9J6H5F9</accession>
<dbReference type="EMBL" id="JABSTR010000721">
    <property type="protein sequence ID" value="KAH9382950.1"/>
    <property type="molecule type" value="Genomic_DNA"/>
</dbReference>
<dbReference type="PANTHER" id="PTHR33194:SF4">
    <property type="entry name" value="CCHC-TYPE DOMAIN-CONTAINING PROTEIN"/>
    <property type="match status" value="1"/>
</dbReference>
<dbReference type="PANTHER" id="PTHR33194">
    <property type="entry name" value="ZINC KNUCKLE DOMAINCONTAINING PROTEIN"/>
    <property type="match status" value="1"/>
</dbReference>
<dbReference type="VEuPathDB" id="VectorBase:HLOH_043064"/>
<evidence type="ECO:0008006" key="3">
    <source>
        <dbReference type="Google" id="ProtNLM"/>
    </source>
</evidence>
<protein>
    <recommendedName>
        <fullName evidence="3">Retrotransposon gag domain-containing protein</fullName>
    </recommendedName>
</protein>
<proteinExistence type="predicted"/>
<evidence type="ECO:0000313" key="1">
    <source>
        <dbReference type="EMBL" id="KAH9382950.1"/>
    </source>
</evidence>
<organism evidence="1 2">
    <name type="scientific">Haemaphysalis longicornis</name>
    <name type="common">Bush tick</name>
    <dbReference type="NCBI Taxonomy" id="44386"/>
    <lineage>
        <taxon>Eukaryota</taxon>
        <taxon>Metazoa</taxon>
        <taxon>Ecdysozoa</taxon>
        <taxon>Arthropoda</taxon>
        <taxon>Chelicerata</taxon>
        <taxon>Arachnida</taxon>
        <taxon>Acari</taxon>
        <taxon>Parasitiformes</taxon>
        <taxon>Ixodida</taxon>
        <taxon>Ixodoidea</taxon>
        <taxon>Ixodidae</taxon>
        <taxon>Haemaphysalinae</taxon>
        <taxon>Haemaphysalis</taxon>
    </lineage>
</organism>
<dbReference type="OMA" id="NAWISED"/>
<sequence>MTARNTALHTHTHLTHAPLQYVVQQPRTPKVFYGEPYEVVEDWVDHFEWAAAFQVWDNDRIRRNVFYYLHEGARTWFENHELTLSSGEEFRQRLHASFRSSDHKANAEAALQARNQRQNVSATKYTEDMVRLFRSAYFAMTDDKKTLHLMCFKQDIFAGLIRSLSKTAAEFVSESTAIEKALHQRSGQ</sequence>
<gene>
    <name evidence="1" type="ORF">HPB48_023585</name>
</gene>
<reference evidence="1 2" key="1">
    <citation type="journal article" date="2020" name="Cell">
        <title>Large-Scale Comparative Analyses of Tick Genomes Elucidate Their Genetic Diversity and Vector Capacities.</title>
        <authorList>
            <consortium name="Tick Genome and Microbiome Consortium (TIGMIC)"/>
            <person name="Jia N."/>
            <person name="Wang J."/>
            <person name="Shi W."/>
            <person name="Du L."/>
            <person name="Sun Y."/>
            <person name="Zhan W."/>
            <person name="Jiang J.F."/>
            <person name="Wang Q."/>
            <person name="Zhang B."/>
            <person name="Ji P."/>
            <person name="Bell-Sakyi L."/>
            <person name="Cui X.M."/>
            <person name="Yuan T.T."/>
            <person name="Jiang B.G."/>
            <person name="Yang W.F."/>
            <person name="Lam T.T."/>
            <person name="Chang Q.C."/>
            <person name="Ding S.J."/>
            <person name="Wang X.J."/>
            <person name="Zhu J.G."/>
            <person name="Ruan X.D."/>
            <person name="Zhao L."/>
            <person name="Wei J.T."/>
            <person name="Ye R.Z."/>
            <person name="Que T.C."/>
            <person name="Du C.H."/>
            <person name="Zhou Y.H."/>
            <person name="Cheng J.X."/>
            <person name="Dai P.F."/>
            <person name="Guo W.B."/>
            <person name="Han X.H."/>
            <person name="Huang E.J."/>
            <person name="Li L.F."/>
            <person name="Wei W."/>
            <person name="Gao Y.C."/>
            <person name="Liu J.Z."/>
            <person name="Shao H.Z."/>
            <person name="Wang X."/>
            <person name="Wang C.C."/>
            <person name="Yang T.C."/>
            <person name="Huo Q.B."/>
            <person name="Li W."/>
            <person name="Chen H.Y."/>
            <person name="Chen S.E."/>
            <person name="Zhou L.G."/>
            <person name="Ni X.B."/>
            <person name="Tian J.H."/>
            <person name="Sheng Y."/>
            <person name="Liu T."/>
            <person name="Pan Y.S."/>
            <person name="Xia L.Y."/>
            <person name="Li J."/>
            <person name="Zhao F."/>
            <person name="Cao W.C."/>
        </authorList>
    </citation>
    <scope>NUCLEOTIDE SEQUENCE [LARGE SCALE GENOMIC DNA]</scope>
    <source>
        <strain evidence="1">HaeL-2018</strain>
    </source>
</reference>
<evidence type="ECO:0000313" key="2">
    <source>
        <dbReference type="Proteomes" id="UP000821853"/>
    </source>
</evidence>